<evidence type="ECO:0000313" key="2">
    <source>
        <dbReference type="EMBL" id="KAH0575561.1"/>
    </source>
</evidence>
<sequence length="112" mass="13388">MEGNVKNLANVFMVENRPITLQQMKHKLTCRKDDVIQDLLVILQYQDIISKINFLDYDFYVLKCPYYGTSKLQEHVEEWKLSLKHFHLIDKINNLQKINNELNQEIHDKALN</sequence>
<dbReference type="AlphaFoldDB" id="V6LNP8"/>
<evidence type="ECO:0000313" key="1">
    <source>
        <dbReference type="EMBL" id="EST46297.1"/>
    </source>
</evidence>
<keyword evidence="3" id="KW-1185">Reference proteome</keyword>
<evidence type="ECO:0000313" key="3">
    <source>
        <dbReference type="Proteomes" id="UP000018208"/>
    </source>
</evidence>
<proteinExistence type="predicted"/>
<gene>
    <name evidence="1" type="ORF">SS50377_13683</name>
    <name evidence="2" type="ORF">SS50377_23196</name>
</gene>
<reference evidence="2" key="2">
    <citation type="submission" date="2020-12" db="EMBL/GenBank/DDBJ databases">
        <title>New Spironucleus salmonicida genome in near-complete chromosomes.</title>
        <authorList>
            <person name="Xu F."/>
            <person name="Kurt Z."/>
            <person name="Jimenez-Gonzalez A."/>
            <person name="Astvaldsson A."/>
            <person name="Andersson J.O."/>
            <person name="Svard S.G."/>
        </authorList>
    </citation>
    <scope>NUCLEOTIDE SEQUENCE</scope>
    <source>
        <strain evidence="2">ATCC 50377</strain>
    </source>
</reference>
<dbReference type="EMBL" id="AUWU02000003">
    <property type="protein sequence ID" value="KAH0575561.1"/>
    <property type="molecule type" value="Genomic_DNA"/>
</dbReference>
<dbReference type="EMBL" id="KI546078">
    <property type="protein sequence ID" value="EST46297.1"/>
    <property type="molecule type" value="Genomic_DNA"/>
</dbReference>
<reference evidence="1 2" key="1">
    <citation type="journal article" date="2014" name="PLoS Genet.">
        <title>The Genome of Spironucleus salmonicida Highlights a Fish Pathogen Adapted to Fluctuating Environments.</title>
        <authorList>
            <person name="Xu F."/>
            <person name="Jerlstrom-Hultqvist J."/>
            <person name="Einarsson E."/>
            <person name="Astvaldsson A."/>
            <person name="Svard S.G."/>
            <person name="Andersson J.O."/>
        </authorList>
    </citation>
    <scope>NUCLEOTIDE SEQUENCE</scope>
    <source>
        <strain evidence="2">ATCC 50377</strain>
    </source>
</reference>
<name>V6LNP8_9EUKA</name>
<dbReference type="VEuPathDB" id="GiardiaDB:SS50377_23196"/>
<organism evidence="1">
    <name type="scientific">Spironucleus salmonicida</name>
    <dbReference type="NCBI Taxonomy" id="348837"/>
    <lineage>
        <taxon>Eukaryota</taxon>
        <taxon>Metamonada</taxon>
        <taxon>Diplomonadida</taxon>
        <taxon>Hexamitidae</taxon>
        <taxon>Hexamitinae</taxon>
        <taxon>Spironucleus</taxon>
    </lineage>
</organism>
<protein>
    <submittedName>
        <fullName evidence="1">Uncharacterized protein</fullName>
    </submittedName>
</protein>
<dbReference type="Proteomes" id="UP000018208">
    <property type="component" value="Unassembled WGS sequence"/>
</dbReference>
<accession>V6LNP8</accession>